<feature type="compositionally biased region" description="Low complexity" evidence="1">
    <location>
        <begin position="616"/>
        <end position="630"/>
    </location>
</feature>
<dbReference type="GO" id="GO:0016874">
    <property type="term" value="F:ligase activity"/>
    <property type="evidence" value="ECO:0007669"/>
    <property type="project" value="UniProtKB-KW"/>
</dbReference>
<dbReference type="GO" id="GO:0019005">
    <property type="term" value="C:SCF ubiquitin ligase complex"/>
    <property type="evidence" value="ECO:0007669"/>
    <property type="project" value="TreeGrafter"/>
</dbReference>
<reference evidence="3 4" key="1">
    <citation type="submission" date="2018-06" db="EMBL/GenBank/DDBJ databases">
        <title>Whole genome sequencing of Candida tropicalis (genome annotated by CSBL at Korea University).</title>
        <authorList>
            <person name="Ahn J."/>
        </authorList>
    </citation>
    <scope>NUCLEOTIDE SEQUENCE [LARGE SCALE GENOMIC DNA]</scope>
    <source>
        <strain evidence="3 4">ATCC 20962</strain>
    </source>
</reference>
<feature type="region of interest" description="Disordered" evidence="1">
    <location>
        <begin position="1"/>
        <end position="23"/>
    </location>
</feature>
<sequence>MSQPPMRHGEGEQDHGMSHEQDSLGNTIVRNPRLAAVLSHPKLTIQDLPPELLIQVFTYLDPTRLNTLRLVCKRWNHSINDREVWMKSFQMRFNIPVSSLSFPTISLSLNWMREYSTRLQVIKNWKRGYSVHTIYQILNNEQRFNDVTMIDFNMNKILIYDKKFNNISMGNLSDGKNQSFIPGFNNGFQTNILCCDVNWKYLVTGFKNGEINLKNLNTSTSVSQRSSNLKFETINDNTPIMCLLMSNDAVISGSYSGFLRIWSLQGKVLKEFELGDVVYNVSSDFRKFIVANTKTHVFVIDYQEHEILSKIEIGFVVNDELTEALQYDVLIKLKNTLDADYGSQRIIVCYKSFIRVFNFFDSLNHRELNLDKDVQIVESRFQIASNHKLLNRNTNLVGQDGLLYGNLLSDGSLIVWNARDDSRTITPNVRIFPELNHKKYSHGIHNAIVRNDLLEVTSFSLNGSVIAIGGFNGLTNVYDVFTGKFLREISIKFPKRFPYMQNSLMPITSIELNPNQMDNNGIIVCGDTVQYFEFGEIKDIRQKSNGQQLQKQVNNGSQNKNEYKKKIRDEMEDYNHQIYQRNKSHDLLDKYNGTAYEDEEEEYMMALAISESYHSSRGTSITGSSSLGDSPPLDTSESGAFDEEEMDEELRRVLELSLVEH</sequence>
<dbReference type="SUPFAM" id="SSF50978">
    <property type="entry name" value="WD40 repeat-like"/>
    <property type="match status" value="1"/>
</dbReference>
<feature type="region of interest" description="Disordered" evidence="1">
    <location>
        <begin position="616"/>
        <end position="648"/>
    </location>
</feature>
<dbReference type="EMBL" id="QLNQ01000029">
    <property type="protein sequence ID" value="RCK56432.1"/>
    <property type="molecule type" value="Genomic_DNA"/>
</dbReference>
<gene>
    <name evidence="3" type="primary">UFO1_0</name>
    <name evidence="3" type="ORF">Cantr_05093</name>
</gene>
<feature type="domain" description="F-box" evidence="2">
    <location>
        <begin position="42"/>
        <end position="88"/>
    </location>
</feature>
<dbReference type="InterPro" id="IPR036322">
    <property type="entry name" value="WD40_repeat_dom_sf"/>
</dbReference>
<evidence type="ECO:0000256" key="1">
    <source>
        <dbReference type="SAM" id="MobiDB-lite"/>
    </source>
</evidence>
<dbReference type="Gene3D" id="2.130.10.10">
    <property type="entry name" value="YVTN repeat-like/Quinoprotein amine dehydrogenase"/>
    <property type="match status" value="2"/>
</dbReference>
<evidence type="ECO:0000259" key="2">
    <source>
        <dbReference type="PROSITE" id="PS50181"/>
    </source>
</evidence>
<comment type="caution">
    <text evidence="3">The sequence shown here is derived from an EMBL/GenBank/DDBJ whole genome shotgun (WGS) entry which is preliminary data.</text>
</comment>
<dbReference type="CDD" id="cd09917">
    <property type="entry name" value="F-box_SF"/>
    <property type="match status" value="1"/>
</dbReference>
<dbReference type="GO" id="GO:0031146">
    <property type="term" value="P:SCF-dependent proteasomal ubiquitin-dependent protein catabolic process"/>
    <property type="evidence" value="ECO:0007669"/>
    <property type="project" value="TreeGrafter"/>
</dbReference>
<evidence type="ECO:0000313" key="3">
    <source>
        <dbReference type="EMBL" id="RCK56432.1"/>
    </source>
</evidence>
<dbReference type="AlphaFoldDB" id="A0A367XUE6"/>
<dbReference type="InterPro" id="IPR001810">
    <property type="entry name" value="F-box_dom"/>
</dbReference>
<organism evidence="3 4">
    <name type="scientific">Candida viswanathii</name>
    <dbReference type="NCBI Taxonomy" id="5486"/>
    <lineage>
        <taxon>Eukaryota</taxon>
        <taxon>Fungi</taxon>
        <taxon>Dikarya</taxon>
        <taxon>Ascomycota</taxon>
        <taxon>Saccharomycotina</taxon>
        <taxon>Pichiomycetes</taxon>
        <taxon>Debaryomycetaceae</taxon>
        <taxon>Candida/Lodderomyces clade</taxon>
        <taxon>Candida</taxon>
    </lineage>
</organism>
<dbReference type="OrthoDB" id="2095648at2759"/>
<dbReference type="InterPro" id="IPR015943">
    <property type="entry name" value="WD40/YVTN_repeat-like_dom_sf"/>
</dbReference>
<protein>
    <submittedName>
        <fullName evidence="3">Ubiquitin ligase complex F-box protein UFO1</fullName>
    </submittedName>
</protein>
<dbReference type="InterPro" id="IPR036047">
    <property type="entry name" value="F-box-like_dom_sf"/>
</dbReference>
<name>A0A367XUE6_9ASCO</name>
<dbReference type="PROSITE" id="PS50181">
    <property type="entry name" value="FBOX"/>
    <property type="match status" value="1"/>
</dbReference>
<dbReference type="Pfam" id="PF12937">
    <property type="entry name" value="F-box-like"/>
    <property type="match status" value="1"/>
</dbReference>
<dbReference type="Gene3D" id="1.20.1280.50">
    <property type="match status" value="1"/>
</dbReference>
<keyword evidence="3" id="KW-0436">Ligase</keyword>
<dbReference type="SUPFAM" id="SSF81383">
    <property type="entry name" value="F-box domain"/>
    <property type="match status" value="1"/>
</dbReference>
<dbReference type="PANTHER" id="PTHR14381">
    <property type="entry name" value="DACTYLIN"/>
    <property type="match status" value="1"/>
</dbReference>
<dbReference type="PANTHER" id="PTHR14381:SF1">
    <property type="entry name" value="F-BOX_WD REPEAT-CONTAINING PROTEIN 4"/>
    <property type="match status" value="1"/>
</dbReference>
<proteinExistence type="predicted"/>
<dbReference type="InterPro" id="IPR052301">
    <property type="entry name" value="SCF_F-box/WD-repeat"/>
</dbReference>
<evidence type="ECO:0000313" key="4">
    <source>
        <dbReference type="Proteomes" id="UP000253472"/>
    </source>
</evidence>
<dbReference type="SMART" id="SM00256">
    <property type="entry name" value="FBOX"/>
    <property type="match status" value="1"/>
</dbReference>
<feature type="compositionally biased region" description="Basic and acidic residues" evidence="1">
    <location>
        <begin position="7"/>
        <end position="22"/>
    </location>
</feature>
<dbReference type="Proteomes" id="UP000253472">
    <property type="component" value="Unassembled WGS sequence"/>
</dbReference>
<dbReference type="STRING" id="5486.A0A367XUE6"/>
<keyword evidence="4" id="KW-1185">Reference proteome</keyword>
<accession>A0A367XUE6</accession>